<dbReference type="Gene3D" id="3.30.70.1120">
    <property type="entry name" value="TT1725-like"/>
    <property type="match status" value="1"/>
</dbReference>
<dbReference type="SUPFAM" id="SSF103007">
    <property type="entry name" value="Hypothetical protein TT1725"/>
    <property type="match status" value="1"/>
</dbReference>
<dbReference type="Pfam" id="PF04456">
    <property type="entry name" value="DUF503"/>
    <property type="match status" value="1"/>
</dbReference>
<dbReference type="AlphaFoldDB" id="A0A7V0Q6N7"/>
<organism evidence="1">
    <name type="scientific">candidate division WOR-3 bacterium</name>
    <dbReference type="NCBI Taxonomy" id="2052148"/>
    <lineage>
        <taxon>Bacteria</taxon>
        <taxon>Bacteria division WOR-3</taxon>
    </lineage>
</organism>
<dbReference type="InterPro" id="IPR036746">
    <property type="entry name" value="TT1725-like_sf"/>
</dbReference>
<name>A0A7V0Q6N7_UNCW3</name>
<dbReference type="PANTHER" id="PTHR36441:SF1">
    <property type="entry name" value="DUF503 DOMAIN-CONTAINING PROTEIN"/>
    <property type="match status" value="1"/>
</dbReference>
<dbReference type="PANTHER" id="PTHR36441">
    <property type="entry name" value="HYPOTHETICAL CYTOSOLIC PROTEIN"/>
    <property type="match status" value="1"/>
</dbReference>
<evidence type="ECO:0000313" key="1">
    <source>
        <dbReference type="EMBL" id="HDL60580.1"/>
    </source>
</evidence>
<gene>
    <name evidence="1" type="ORF">ENH14_03890</name>
</gene>
<protein>
    <submittedName>
        <fullName evidence="1">DUF503 domain-containing protein</fullName>
    </submittedName>
</protein>
<dbReference type="EMBL" id="DRDR01000170">
    <property type="protein sequence ID" value="HDL60580.1"/>
    <property type="molecule type" value="Genomic_DNA"/>
</dbReference>
<reference evidence="1" key="1">
    <citation type="journal article" date="2020" name="mSystems">
        <title>Genome- and Community-Level Interaction Insights into Carbon Utilization and Element Cycling Functions of Hydrothermarchaeota in Hydrothermal Sediment.</title>
        <authorList>
            <person name="Zhou Z."/>
            <person name="Liu Y."/>
            <person name="Xu W."/>
            <person name="Pan J."/>
            <person name="Luo Z.H."/>
            <person name="Li M."/>
        </authorList>
    </citation>
    <scope>NUCLEOTIDE SEQUENCE [LARGE SCALE GENOMIC DNA]</scope>
    <source>
        <strain evidence="1">HyVt-28</strain>
    </source>
</reference>
<proteinExistence type="predicted"/>
<dbReference type="Proteomes" id="UP000886381">
    <property type="component" value="Unassembled WGS sequence"/>
</dbReference>
<sequence>MPASNSLKDKRGILKRLKDRIRNKFNVSVSEIDDQDVWRRAQLAVAHVSNRGNLSNSILSQVVNFVEREHDIQILDYRLEFL</sequence>
<dbReference type="InterPro" id="IPR007546">
    <property type="entry name" value="DUF503"/>
</dbReference>
<accession>A0A7V0Q6N7</accession>
<comment type="caution">
    <text evidence="1">The sequence shown here is derived from an EMBL/GenBank/DDBJ whole genome shotgun (WGS) entry which is preliminary data.</text>
</comment>